<accession>A0A7Y4P681</accession>
<feature type="compositionally biased region" description="Basic and acidic residues" evidence="1">
    <location>
        <begin position="4238"/>
        <end position="4250"/>
    </location>
</feature>
<dbReference type="CDD" id="cd12820">
    <property type="entry name" value="LbR_YadA-like"/>
    <property type="match status" value="3"/>
</dbReference>
<proteinExistence type="predicted"/>
<feature type="domain" description="Trimeric autotransporter adhesin YadA-like head" evidence="2">
    <location>
        <begin position="973"/>
        <end position="997"/>
    </location>
</feature>
<evidence type="ECO:0000259" key="4">
    <source>
        <dbReference type="Pfam" id="PF13018"/>
    </source>
</evidence>
<dbReference type="PANTHER" id="PTHR24637:SF350">
    <property type="entry name" value="NEMATODE CUTICLE COLLAGEN N-TERMINAL DOMAIN-CONTAINING PROTEIN"/>
    <property type="match status" value="1"/>
</dbReference>
<dbReference type="InterPro" id="IPR008635">
    <property type="entry name" value="Coiled_stalk_dom"/>
</dbReference>
<feature type="domain" description="Trimeric autotransporter adhesin YadA-like head" evidence="2">
    <location>
        <begin position="621"/>
        <end position="646"/>
    </location>
</feature>
<feature type="domain" description="Trimeric autotransporter adhesin YadA-like stalk" evidence="3">
    <location>
        <begin position="1395"/>
        <end position="1424"/>
    </location>
</feature>
<comment type="caution">
    <text evidence="5">The sequence shown here is derived from an EMBL/GenBank/DDBJ whole genome shotgun (WGS) entry which is preliminary data.</text>
</comment>
<evidence type="ECO:0000259" key="3">
    <source>
        <dbReference type="Pfam" id="PF05662"/>
    </source>
</evidence>
<dbReference type="Pfam" id="PF05662">
    <property type="entry name" value="YadA_stalk"/>
    <property type="match status" value="9"/>
</dbReference>
<evidence type="ECO:0000313" key="6">
    <source>
        <dbReference type="Proteomes" id="UP000541421"/>
    </source>
</evidence>
<keyword evidence="6" id="KW-1185">Reference proteome</keyword>
<name>A0A7Y4P681_9BURK</name>
<evidence type="ECO:0000313" key="5">
    <source>
        <dbReference type="EMBL" id="NOL50533.1"/>
    </source>
</evidence>
<dbReference type="Gene3D" id="2.150.10.10">
    <property type="entry name" value="Serralysin-like metalloprotease, C-terminal"/>
    <property type="match status" value="6"/>
</dbReference>
<feature type="domain" description="Trimeric autotransporter adhesin YadA-like stalk" evidence="3">
    <location>
        <begin position="3843"/>
        <end position="3882"/>
    </location>
</feature>
<feature type="domain" description="Trimeric autotransporter adhesin YadA-like stalk" evidence="3">
    <location>
        <begin position="4534"/>
        <end position="4562"/>
    </location>
</feature>
<feature type="domain" description="Trimeric autotransporter adhesin YadA-like stalk" evidence="3">
    <location>
        <begin position="4371"/>
        <end position="4411"/>
    </location>
</feature>
<sequence>MNKIYRVIFNKARGIFMAVSELTNSHSKEKSSIEGVSATGTVRTKGFALSPLFVAGLISAGILAPGSASAYKYYDGQVYTCDGHISVDNPTNYSGDDCTLPAGSVALNLKSDTKKEIGTVASYAVAIGYGAVMDTAAWQSVVIGNNTSAYAEGYGAGNGDLYGLTAVGAESKARGQQSTAIGNRVGARKQSTAIGNDVYAAGYSSIAIGNDDVATNNDGTASDYRDMLPDATITKFYKKLWERDGSTTGAGRDAFLSEQDFAGKYRSGNAVYSPTYAAGLGAIAIGSRALAGGDVSTALGALSFALADRSTAVGIRAFVADTAQGATAMGENSRVYAANSVAVGNNTEAGATGSFAYGYNAKAVGQGSLALGYGAIAAAQLDTNAYNNLNTLLKWMHEDNRLINPDGSQNPNSDFSTGITGSTQVLTALLNGETVNYRDALRNMIKLKYSKKGVVLTDDQAETKLTELLTNIPKVVTDAEFNFNEGVTSNTLFTYNNNEYLNIGRKSIKSIAKNQDGGADVVNALAIGRHTFALKSNTIAMGYSTIADGSGSIAIGSYAHATDNAPASLVLGVNAYANAANALAVGFSSNVFGNRGMAIGMGALVSHKGSDGAAIGLGAQADAAGAMAIGNSSNATLRNSVAIGYRTITDYTEEELSKAGYAPKGTIAIPTIKGNGVISVGSTTEPRRIAGLASGRLDTDAVNVAQLRSLDEKFERQIASLGDDQGANFLAVDKTNATSEGGKLAAKFSQSSDYNRYVRLKTMLVGFDLSKTLTDAEFDEDELAKFRQEVEDLGNKYGNTNAGKISATATSLSGLDAEIAAAKAQLDQMPENTADEISAKEAKRIELYTAIRNKIQTAGETDSARAYGEYTAAQLEEARASSNFDNEGARGDDSIALGFKASTSAKKADGSYDDTQKGARAIAMGFEAQASADEAIAIGTKNKVTGAKSIAIGYGHTVSGANSGAFGDPSTISGTGSYAVGNNNTVSADNTFVLGSNVTADTARSVYLGDKTAAIAKGEVSAGKTDDAYKSFVLKDNQDKVLLTLGSDTETTKSFAGNTPIGVVTIGSDTETRRLQGVAAGLIGANSTDAINGSQLYAVISGLQSYVADATKNAGVNWFNVNSTRDSNANDSTRDNNNKTATVTGALGKDTIAIGKNATAGAKDVENTDDNEARDNAVAIGLSAQATGASSVALGQGTQASGANATALGQGAKAIGSNGATAVGFNAEAQKQGSVAIGQSSSAKVQDAVAIGNGARVAAATDTESVAAPNGSVAIGSGSVAGAVHSNGPWAIGNGSAAALVVQDTAKIAELQKAFDSADALYRAKYREYLAIQDKESPEAKALLKELNGEDNLGETSGLKYEKNQAASALAAAQADTSYNSRSVFAIGSAGNERQIQNVAAGVVSADSTDAINGSQLYYTNKYLTDLAERAGLDGKPINGIDGAQGKDGTDGTNGTTIAGADGAKGDAGRDGIPGDSGIGGANGADGTPGLAGPAGRDGQSDTTLANKVQSLRDGVSGTVVYTDTAGNRVLAENGKYYKTDLVAGKAKHTDGLWYDTTDFNNDGTLKDTAKGKGKSLDQLNKALIAEATKDASGDDAIAEATKNATKAIENTDVILSAVNPDGKTATPVTLGNIASVLNIPAATPITDATTAAGYVGKPAQGETKASGLFALSGANLNRVVTAADLQALAVAGMNFADRVGGSVNIPLGGVLNIYGDGSTPATTEGGKATDKYITTTAANGAITISLTDKVTSKLDKLPEDVTADIAKKADKSQTIKLNSNGNSTTAQTLGQTDGIAFGVKGDSTTIETSGSGSDITVKVKNGGIGSDQLAGDAVITAKITDKNVTKAKLAEDVQETLDNAAALATNTVKLSGNSGSTATQQLDKSGGLEFTIKGDTAGDISTSASGSAVSLTLNKATTVTNEADKKDKVVTSGAVYDAINKAKTTVALKAGETALELDSNTTSGANAYTLSLKKEGITTLLNDTFAKADASNIKDDKVTKWKEALGITGVASNTSYINFKGTGENSADAKVTLDQTLSIDGGDDLVATTTAATTGTSTSPAKLALALSKAVKDKLDKIDSTKDYVTTERTIELTADKNTSAGAKSLKDNVSFAIKGGAGIETKGSSDGSISIAIKDAGITADMLGTGVVTKDKLGASAVTTDKLAANAVTNEKIQDSTITKEKLAFSIDDMDTVSKATIEFQGNTKTGETLASSTGKKNLKDSPIFKIVGDTAEGQGDITAIAASDNTITLSLNKILATTGITSSATGVVSGKAVYAAINAARPVIQPATAADSETFSTADDNWKFTNQKDNLIKVVKSEAGTGIKGDTWGIALTKKMLTDALDDTYINKGNTTGTGITFVDDHQTVSLEQATKVIDGTTYKLYTRKPDGVASQTYYIEDGSNKAYVIDPKTGNLKQAYSGITLGNYEAIQVATGTATDAPVSKTIDLGKGLKFETDGYISVDYLPGDDTYSEADGVQEAPKLRIGASLAVKNAIRLMNDGLFNGSSIAYKVNGTAPDQYVPSSVGFDFRGETPTSGRALPTSNQNITVYLPSGTDSNPGVVNFSLDSELQNMTSIGSGSRGTTDDTGATKEARLTFNSAKVESGTNGQPGYTPKQDASIVANDVKLTGLADGVIEAGSKDAITGGQLSKALGINNNEHNSIGDRITKLEQGLKGTVVYTDQDGNRVVKAGDNFYKYEDVKDYYYDTQTNSWYGAWDKETNQPVGDAKIVTAVSNPEDIYLSLVDKNDANNNTLTTPIALGNLLSALGIVTTGTTTSTTDTELAGSPITKDAAQTVIGKVAAESESATGLYAKQGRVLNRAATLADLQAVAMAGLDILGNQEDDSNKDNRIRKALGSVLNIEGKANTKYVTAATVPDTRAENTVYSAEYSANNLITHNDKGTLRIEMLKNPSFTGVTLDNDKDGADKAKVTLTPSKVTETSGTNAVTHSVLNLSNGEPAGDDGKGDDVQIRGVAAGTSADAAVNLAQLQALENVVGKPGQDGANGDRGPAGHDGTNGQSLFNQVDALRNGLAGTVVYTDKDGKRLISADGNYYYRDVITEGYVKANDGRWYLAGDVENGIPKAGKEGEGKTLAELNTAYIGKAEGNQSQFVDASNVILSTVNADGTTTKPIQLANLASALGATLTGTPQKDTTAPSSKDADAIVANLLNGKAGKTTNSTDKLDMSRAATVADLQILAKAGLTFQGNDSVDVQRALSETLTLTGEGTKHNEFGASAQGNIDVVANATNSPTGLVIKLAQNLADISSIGTGKSGEANAARITFTAGKAAEGDNAAVDPIISMNKAKVDGVLNGAVDSSSKEAINGSQLYDYMGNIQSVLGSTFTQGADGKLTAGNIGGTGKATIEEAIASLQTSATTAAGGFNIGGNSIAKDKDSKDTTGSVTAGDTLTINGKADSGITTVADKSTDTITIDVSNPEAFGKYVGVDAISKSPTSKLVQEKAVKSYVDALADKIGVNPVNGIDGKNGKDGDVADSDAKGIPGKEGAVGPAGKDGLNGTTVANKVQALRDGAAGTVVYTDLAGNRVLVENGKYYKTSIVNGYEKANDGLWYKAVAVNADGTVNQEELDKLDISDRTGKTLATLSEKESNSNIDPANVMLSAVDANGKTQTPTTLANVRSALGLTGKADNSAATGANADDIKQNAENALKAPAAITADAAQKVVAGKRKGGTGADKDTIIVDQNGKSGIYALSGATLNKVTTLGDLQAVAQAGLDFTGSIDASTDNKGLTIHRPLGTALNLIGAKDEKTGLEAKDKYDAKNLATLVDATNHQIQFVMKKAPSFEALTLQGAGTDTPKVVFTPGGTTDQPTVTLSDGGAEANAKPVEIKGVADGTADDSAVNLAQLNKVAAQIGMNGKDGTSGVNGVDGADGVDGKPAIGQPGVPGKDGQGLVGPAGQDGMNGTTIVNKVQGLRDGVAGTLVYTDTKGNRVLAENGKYYDTSLVGDKVKANNGLWYDAGKVNTDGSLKDSKDTSGRTLAELNDASIKAKNGDKSLSNDKVILSAVNPDGETTSPVTIANLKHNLATIASPTDDEFNKAVTALGLDPNTLTDAQKASVKSKLAGEKASKEVAKLLKLDGSTDADIAAQLKRAVTLRDLQTVAQAGLTFVGNDGVNIHRALGSTLKIEGQKDTKYIVSEYKDSSDETKVTNNGNSHLYAADNLITHADGTDTVRIEMKKLPHYEGIILNGKNGDDGENGKDGKDGFIGVNDKGEVVVINGVNGKDGTKGKDGKDGRDGVNGQNGSKVITQADIDGTGAAGVKLSYKAGTEETANTTTLKEGLIFKGDDNIKTSTKANGEVNVMLNDKLTGIDSIGGKDGEGSLDFGSRDKIGPDGKPVKDENDKVVKEKTIDAGGSVITNVAAGDVSANSTDAVTGGQLFEVKESIKNVGEAANTANETIAKGLNIATNGQSEKMALGDTVNVKNGANIAVSEITKETKDGVSTFNYTINVKGIPMTYVDKEGKPLVQVGDDFYHLNDKGLPNLAAGPVATSDIGGIKAVKDPTKLNDQAVGKDALSTVEVADGKVAANSKEAVNGGQLHQLASVLGDGYVQADGTIKAPETKTADSNGDKGGIGGTGKTTINEAINEVRQTAGATTVKAGKNIKVTPDTEGAK</sequence>
<feature type="region of interest" description="Disordered" evidence="1">
    <location>
        <begin position="2997"/>
        <end position="3017"/>
    </location>
</feature>
<feature type="domain" description="Trimeric autotransporter adhesin YadA-like stalk" evidence="3">
    <location>
        <begin position="1074"/>
        <end position="1114"/>
    </location>
</feature>
<dbReference type="InterPro" id="IPR024973">
    <property type="entry name" value="ESPR"/>
</dbReference>
<feature type="region of interest" description="Disordered" evidence="1">
    <location>
        <begin position="1442"/>
        <end position="1502"/>
    </location>
</feature>
<dbReference type="SUPFAM" id="SSF101967">
    <property type="entry name" value="Adhesin YadA, collagen-binding domain"/>
    <property type="match status" value="5"/>
</dbReference>
<dbReference type="Proteomes" id="UP000541421">
    <property type="component" value="Unassembled WGS sequence"/>
</dbReference>
<gene>
    <name evidence="5" type="ORF">HKX40_10380</name>
</gene>
<reference evidence="5 6" key="1">
    <citation type="submission" date="2020-05" db="EMBL/GenBank/DDBJ databases">
        <authorList>
            <person name="Niu N."/>
        </authorList>
    </citation>
    <scope>NUCLEOTIDE SEQUENCE [LARGE SCALE GENOMIC DNA]</scope>
    <source>
        <strain evidence="5 6">LMG10982</strain>
    </source>
</reference>
<dbReference type="InterPro" id="IPR008640">
    <property type="entry name" value="Adhesin_Head_dom"/>
</dbReference>
<feature type="non-terminal residue" evidence="5">
    <location>
        <position position="4627"/>
    </location>
</feature>
<feature type="domain" description="Trimeric autotransporter adhesin YadA-like head" evidence="2">
    <location>
        <begin position="1229"/>
        <end position="1255"/>
    </location>
</feature>
<feature type="region of interest" description="Disordered" evidence="1">
    <location>
        <begin position="4572"/>
        <end position="4593"/>
    </location>
</feature>
<protein>
    <submittedName>
        <fullName evidence="5">Uncharacterized protein</fullName>
    </submittedName>
</protein>
<feature type="domain" description="Trimeric autotransporter adhesin YadA-like stalk" evidence="3">
    <location>
        <begin position="3309"/>
        <end position="3346"/>
    </location>
</feature>
<feature type="domain" description="Trimeric autotransporter adhesin YadA-like stalk" evidence="3">
    <location>
        <begin position="2627"/>
        <end position="2663"/>
    </location>
</feature>
<feature type="compositionally biased region" description="Low complexity" evidence="1">
    <location>
        <begin position="1451"/>
        <end position="1462"/>
    </location>
</feature>
<feature type="domain" description="Trimeric autotransporter adhesin YadA-like head" evidence="2">
    <location>
        <begin position="1175"/>
        <end position="1197"/>
    </location>
</feature>
<feature type="domain" description="Trimeric autotransporter adhesin YadA-like head" evidence="2">
    <location>
        <begin position="349"/>
        <end position="375"/>
    </location>
</feature>
<dbReference type="Pfam" id="PF13018">
    <property type="entry name" value="ESPR"/>
    <property type="match status" value="1"/>
</dbReference>
<dbReference type="RefSeq" id="WP_171589518.1">
    <property type="nucleotide sequence ID" value="NZ_JABGBO010000014.1"/>
</dbReference>
<feature type="domain" description="Trimeric autotransporter adhesin YadA-like head" evidence="2">
    <location>
        <begin position="322"/>
        <end position="347"/>
    </location>
</feature>
<dbReference type="PANTHER" id="PTHR24637">
    <property type="entry name" value="COLLAGEN"/>
    <property type="match status" value="1"/>
</dbReference>
<organism evidence="5 6">
    <name type="scientific">Pelistega europaea</name>
    <dbReference type="NCBI Taxonomy" id="106147"/>
    <lineage>
        <taxon>Bacteria</taxon>
        <taxon>Pseudomonadati</taxon>
        <taxon>Pseudomonadota</taxon>
        <taxon>Betaproteobacteria</taxon>
        <taxon>Burkholderiales</taxon>
        <taxon>Alcaligenaceae</taxon>
        <taxon>Pelistega</taxon>
    </lineage>
</organism>
<feature type="region of interest" description="Disordered" evidence="1">
    <location>
        <begin position="4232"/>
        <end position="4258"/>
    </location>
</feature>
<feature type="domain" description="Trimeric autotransporter adhesin YadA-like stalk" evidence="3">
    <location>
        <begin position="2970"/>
        <end position="3001"/>
    </location>
</feature>
<dbReference type="InterPro" id="IPR011049">
    <property type="entry name" value="Serralysin-like_metalloprot_C"/>
</dbReference>
<feature type="region of interest" description="Disordered" evidence="1">
    <location>
        <begin position="3892"/>
        <end position="3913"/>
    </location>
</feature>
<dbReference type="Gene3D" id="1.20.5.170">
    <property type="match status" value="2"/>
</dbReference>
<feature type="compositionally biased region" description="Gly residues" evidence="1">
    <location>
        <begin position="1475"/>
        <end position="1484"/>
    </location>
</feature>
<feature type="domain" description="Trimeric autotransporter adhesin YadA-like stalk" evidence="3">
    <location>
        <begin position="688"/>
        <end position="715"/>
    </location>
</feature>
<feature type="domain" description="Trimeric autotransporter adhesin YadA-like head" evidence="2">
    <location>
        <begin position="918"/>
        <end position="940"/>
    </location>
</feature>
<feature type="domain" description="Trimeric autotransporter adhesin YadA-like head" evidence="2">
    <location>
        <begin position="536"/>
        <end position="559"/>
    </location>
</feature>
<feature type="domain" description="ESPR" evidence="4">
    <location>
        <begin position="1"/>
        <end position="40"/>
    </location>
</feature>
<evidence type="ECO:0000256" key="1">
    <source>
        <dbReference type="SAM" id="MobiDB-lite"/>
    </source>
</evidence>
<dbReference type="Pfam" id="PF05658">
    <property type="entry name" value="YadA_head"/>
    <property type="match status" value="10"/>
</dbReference>
<evidence type="ECO:0000259" key="2">
    <source>
        <dbReference type="Pfam" id="PF05658"/>
    </source>
</evidence>
<feature type="domain" description="Trimeric autotransporter adhesin YadA-like head" evidence="2">
    <location>
        <begin position="165"/>
        <end position="183"/>
    </location>
</feature>
<feature type="domain" description="Trimeric autotransporter adhesin YadA-like head" evidence="2">
    <location>
        <begin position="293"/>
        <end position="314"/>
    </location>
</feature>
<dbReference type="GO" id="GO:0019867">
    <property type="term" value="C:outer membrane"/>
    <property type="evidence" value="ECO:0007669"/>
    <property type="project" value="InterPro"/>
</dbReference>
<dbReference type="EMBL" id="JABGBO010000014">
    <property type="protein sequence ID" value="NOL50533.1"/>
    <property type="molecule type" value="Genomic_DNA"/>
</dbReference>